<dbReference type="Pfam" id="PF02635">
    <property type="entry name" value="DsrE"/>
    <property type="match status" value="1"/>
</dbReference>
<dbReference type="OrthoDB" id="678766at2"/>
<evidence type="ECO:0000313" key="2">
    <source>
        <dbReference type="Proteomes" id="UP000220133"/>
    </source>
</evidence>
<dbReference type="PANTHER" id="PTHR37691">
    <property type="entry name" value="BLR3518 PROTEIN"/>
    <property type="match status" value="1"/>
</dbReference>
<protein>
    <submittedName>
        <fullName evidence="1">Uncharacterized protein</fullName>
    </submittedName>
</protein>
<dbReference type="SUPFAM" id="SSF75169">
    <property type="entry name" value="DsrEFH-like"/>
    <property type="match status" value="1"/>
</dbReference>
<dbReference type="InterPro" id="IPR003787">
    <property type="entry name" value="Sulphur_relay_DsrE/F-like"/>
</dbReference>
<dbReference type="EMBL" id="CP023777">
    <property type="protein sequence ID" value="ATL48073.1"/>
    <property type="molecule type" value="Genomic_DNA"/>
</dbReference>
<sequence>MSFNIQSIIMRKYLFLLLALVVVSRAGFAQGQIEQHRQFTGAKAGKSFYKAIYQLDTNVPGRINKAIRNINNLLNDPRLKGKIEVELVAFSKGTDAYLKNSGFEKAFRELAEKGVIIAQCENTMRERKLSKDQLYDFVAYVPSGNGELVIRGSDGWVIVKP</sequence>
<dbReference type="InterPro" id="IPR027396">
    <property type="entry name" value="DsrEFH-like"/>
</dbReference>
<keyword evidence="2" id="KW-1185">Reference proteome</keyword>
<dbReference type="PANTHER" id="PTHR37691:SF1">
    <property type="entry name" value="BLR3518 PROTEIN"/>
    <property type="match status" value="1"/>
</dbReference>
<dbReference type="KEGG" id="cbae:COR50_13365"/>
<organism evidence="1 2">
    <name type="scientific">Chitinophaga caeni</name>
    <dbReference type="NCBI Taxonomy" id="2029983"/>
    <lineage>
        <taxon>Bacteria</taxon>
        <taxon>Pseudomonadati</taxon>
        <taxon>Bacteroidota</taxon>
        <taxon>Chitinophagia</taxon>
        <taxon>Chitinophagales</taxon>
        <taxon>Chitinophagaceae</taxon>
        <taxon>Chitinophaga</taxon>
    </lineage>
</organism>
<dbReference type="Gene3D" id="3.40.1260.10">
    <property type="entry name" value="DsrEFH-like"/>
    <property type="match status" value="1"/>
</dbReference>
<name>A0A291QW42_9BACT</name>
<dbReference type="Proteomes" id="UP000220133">
    <property type="component" value="Chromosome"/>
</dbReference>
<dbReference type="AlphaFoldDB" id="A0A291QW42"/>
<gene>
    <name evidence="1" type="ORF">COR50_13365</name>
</gene>
<proteinExistence type="predicted"/>
<reference evidence="1 2" key="1">
    <citation type="submission" date="2017-10" db="EMBL/GenBank/DDBJ databases">
        <title>Paenichitinophaga pekingensis gen. nov., sp. nov., isolated from activated sludge.</title>
        <authorList>
            <person name="Jin D."/>
            <person name="Kong X."/>
            <person name="Deng Y."/>
            <person name="Bai Z."/>
        </authorList>
    </citation>
    <scope>NUCLEOTIDE SEQUENCE [LARGE SCALE GENOMIC DNA]</scope>
    <source>
        <strain evidence="1 2">13</strain>
    </source>
</reference>
<evidence type="ECO:0000313" key="1">
    <source>
        <dbReference type="EMBL" id="ATL48073.1"/>
    </source>
</evidence>
<accession>A0A291QW42</accession>